<evidence type="ECO:0000313" key="2">
    <source>
        <dbReference type="EMBL" id="KAK7194781.1"/>
    </source>
</evidence>
<proteinExistence type="predicted"/>
<feature type="compositionally biased region" description="Low complexity" evidence="1">
    <location>
        <begin position="181"/>
        <end position="202"/>
    </location>
</feature>
<feature type="compositionally biased region" description="Pro residues" evidence="1">
    <location>
        <begin position="203"/>
        <end position="212"/>
    </location>
</feature>
<dbReference type="AlphaFoldDB" id="A0AAW0EME1"/>
<name>A0AAW0EME1_9TRYP</name>
<organism evidence="2 3">
    <name type="scientific">Novymonas esmeraldas</name>
    <dbReference type="NCBI Taxonomy" id="1808958"/>
    <lineage>
        <taxon>Eukaryota</taxon>
        <taxon>Discoba</taxon>
        <taxon>Euglenozoa</taxon>
        <taxon>Kinetoplastea</taxon>
        <taxon>Metakinetoplastina</taxon>
        <taxon>Trypanosomatida</taxon>
        <taxon>Trypanosomatidae</taxon>
        <taxon>Novymonas</taxon>
    </lineage>
</organism>
<feature type="compositionally biased region" description="Low complexity" evidence="1">
    <location>
        <begin position="213"/>
        <end position="238"/>
    </location>
</feature>
<comment type="caution">
    <text evidence="2">The sequence shown here is derived from an EMBL/GenBank/DDBJ whole genome shotgun (WGS) entry which is preliminary data.</text>
</comment>
<gene>
    <name evidence="2" type="ORF">NESM_000398400</name>
</gene>
<keyword evidence="3" id="KW-1185">Reference proteome</keyword>
<evidence type="ECO:0000256" key="1">
    <source>
        <dbReference type="SAM" id="MobiDB-lite"/>
    </source>
</evidence>
<evidence type="ECO:0000313" key="3">
    <source>
        <dbReference type="Proteomes" id="UP001430356"/>
    </source>
</evidence>
<sequence>MWRLTGVAALASVRRSHGGVRQWRVSIALLANAPLVMSATSMRGRVRHCATVPPPPHAPAASAAAEGRGAVRSEDAYAPWEVRALVLPLLPIASTLDVESAEAAHKDTANVGVWPREVTSQLPRALQRFLNKEAQEKFATALLHTQAKRVTYPLTVYVLHHFPDEVVELSGGKLARRPPKSAETGVAGAASSAAAPLPTTATTPPPPPPPPRSGAASTPAATTTTTAAGNSSSSSSSMAPPPPPLPQGSHTRYAPAGTGGVVPPGVGAHPVGSTGPAGGAPSSPDAPPESDRPVVLRSVPQIMDAMAPFIPTFFTAVDAVEVTLPRQLQELYADSTFGYFLKRFRHYVDLRASHGSAEVRLRPDFDHPQRGHADSRFAIGGYASLSGAQAAGQPMRRPPRTSEANLIGLVAPQVPKEYTPLADVLQELGPIISRHPAFDARLGVMGLLGKYPEYFQLARGKLRARPHEVAPNALDSLDAATSPLPRIFERVWAIVEEAAAGKDYSVAEEKAAAAVSTGRLYGLLTPHEKTQVKAECRSFPTFLRLHGKALVVSVDKMRVHKFIKEYEPCVDTLVDERLRSVSLRPDDPILQIPVEMAPEAKADWAVQQFYDALPLLQCAELEEVLSLVPPAVRDGLPLDVAAVQALLDTYPDYFTTWRYPDDTSIVIVQRAKVEQPELARADIVRMVLPLIPQGGTTLTSLRTRVPLTLQRYFHRHGTATTLGAMKDVFAIAGDRIVRIA</sequence>
<feature type="region of interest" description="Disordered" evidence="1">
    <location>
        <begin position="171"/>
        <end position="293"/>
    </location>
</feature>
<reference evidence="2 3" key="1">
    <citation type="journal article" date="2021" name="MBio">
        <title>A New Model Trypanosomatid, Novymonas esmeraldas: Genomic Perception of Its 'Candidatus Pandoraea novymonadis' Endosymbiont.</title>
        <authorList>
            <person name="Zakharova A."/>
            <person name="Saura A."/>
            <person name="Butenko A."/>
            <person name="Podesvova L."/>
            <person name="Warmusova S."/>
            <person name="Kostygov A.Y."/>
            <person name="Nenarokova A."/>
            <person name="Lukes J."/>
            <person name="Opperdoes F.R."/>
            <person name="Yurchenko V."/>
        </authorList>
    </citation>
    <scope>NUCLEOTIDE SEQUENCE [LARGE SCALE GENOMIC DNA]</scope>
    <source>
        <strain evidence="2 3">E262AT.01</strain>
    </source>
</reference>
<feature type="compositionally biased region" description="Low complexity" evidence="1">
    <location>
        <begin position="263"/>
        <end position="283"/>
    </location>
</feature>
<dbReference type="Proteomes" id="UP001430356">
    <property type="component" value="Unassembled WGS sequence"/>
</dbReference>
<accession>A0AAW0EME1</accession>
<dbReference type="EMBL" id="JAECZO010000042">
    <property type="protein sequence ID" value="KAK7194781.1"/>
    <property type="molecule type" value="Genomic_DNA"/>
</dbReference>
<protein>
    <submittedName>
        <fullName evidence="2">Uncharacterized protein</fullName>
    </submittedName>
</protein>